<evidence type="ECO:0000313" key="3">
    <source>
        <dbReference type="Proteomes" id="UP000321746"/>
    </source>
</evidence>
<feature type="region of interest" description="Disordered" evidence="1">
    <location>
        <begin position="102"/>
        <end position="132"/>
    </location>
</feature>
<accession>A0A511XN77</accession>
<name>A0A511XN77_9PROT</name>
<evidence type="ECO:0000313" key="2">
    <source>
        <dbReference type="EMBL" id="GEN64400.1"/>
    </source>
</evidence>
<gene>
    <name evidence="2" type="ORF">AOE01nite_26240</name>
</gene>
<dbReference type="Proteomes" id="UP000321746">
    <property type="component" value="Unassembled WGS sequence"/>
</dbReference>
<organism evidence="2 3">
    <name type="scientific">Acetobacter oeni</name>
    <dbReference type="NCBI Taxonomy" id="304077"/>
    <lineage>
        <taxon>Bacteria</taxon>
        <taxon>Pseudomonadati</taxon>
        <taxon>Pseudomonadota</taxon>
        <taxon>Alphaproteobacteria</taxon>
        <taxon>Acetobacterales</taxon>
        <taxon>Acetobacteraceae</taxon>
        <taxon>Acetobacter</taxon>
    </lineage>
</organism>
<keyword evidence="3" id="KW-1185">Reference proteome</keyword>
<reference evidence="2 3" key="1">
    <citation type="submission" date="2019-07" db="EMBL/GenBank/DDBJ databases">
        <title>Whole genome shotgun sequence of Acetobacter oeni NBRC 105207.</title>
        <authorList>
            <person name="Hosoyama A."/>
            <person name="Uohara A."/>
            <person name="Ohji S."/>
            <person name="Ichikawa N."/>
        </authorList>
    </citation>
    <scope>NUCLEOTIDE SEQUENCE [LARGE SCALE GENOMIC DNA]</scope>
    <source>
        <strain evidence="2 3">NBRC 105207</strain>
    </source>
</reference>
<dbReference type="AlphaFoldDB" id="A0A511XN77"/>
<proteinExistence type="predicted"/>
<dbReference type="EMBL" id="BJYG01000041">
    <property type="protein sequence ID" value="GEN64400.1"/>
    <property type="molecule type" value="Genomic_DNA"/>
</dbReference>
<comment type="caution">
    <text evidence="2">The sequence shown here is derived from an EMBL/GenBank/DDBJ whole genome shotgun (WGS) entry which is preliminary data.</text>
</comment>
<sequence>MFNWRGLTQRNAGSKVAKAAEKQDITLEIVRPLQAKPGFVLLAPTMDCGKIFRMNNTMQEALKDYQRCISILAVMHIVVFADFMFRNAAALFSQSAYPPPRYGDRGGVPTNGQTDGNASSRKLSGSRRRRMDAHHAIRLIRKWRGERTPPA</sequence>
<evidence type="ECO:0000256" key="1">
    <source>
        <dbReference type="SAM" id="MobiDB-lite"/>
    </source>
</evidence>
<protein>
    <submittedName>
        <fullName evidence="2">Uncharacterized protein</fullName>
    </submittedName>
</protein>